<organism evidence="1 2">
    <name type="scientific">Panagrolaimus sp. ES5</name>
    <dbReference type="NCBI Taxonomy" id="591445"/>
    <lineage>
        <taxon>Eukaryota</taxon>
        <taxon>Metazoa</taxon>
        <taxon>Ecdysozoa</taxon>
        <taxon>Nematoda</taxon>
        <taxon>Chromadorea</taxon>
        <taxon>Rhabditida</taxon>
        <taxon>Tylenchina</taxon>
        <taxon>Panagrolaimomorpha</taxon>
        <taxon>Panagrolaimoidea</taxon>
        <taxon>Panagrolaimidae</taxon>
        <taxon>Panagrolaimus</taxon>
    </lineage>
</organism>
<protein>
    <submittedName>
        <fullName evidence="2">Fibulin-1</fullName>
    </submittedName>
</protein>
<dbReference type="WBParaSite" id="ES5_v2.g10685.t1">
    <property type="protein sequence ID" value="ES5_v2.g10685.t1"/>
    <property type="gene ID" value="ES5_v2.g10685"/>
</dbReference>
<accession>A0AC34F0X7</accession>
<name>A0AC34F0X7_9BILA</name>
<reference evidence="2" key="1">
    <citation type="submission" date="2022-11" db="UniProtKB">
        <authorList>
            <consortium name="WormBaseParasite"/>
        </authorList>
    </citation>
    <scope>IDENTIFICATION</scope>
</reference>
<evidence type="ECO:0000313" key="2">
    <source>
        <dbReference type="WBParaSite" id="ES5_v2.g10685.t1"/>
    </source>
</evidence>
<dbReference type="Proteomes" id="UP000887579">
    <property type="component" value="Unplaced"/>
</dbReference>
<sequence length="905" mass="100070">MKKILFYLIVIFQISSIFATELSRCCSGGARHYIETQTCLALKSAGSSITCSRTASICCLRALLDNSCNAGAKLAKRHGYCSMNVNGQGGGIERECCDCCLLAKDLISKNESCIAPKGFSTVCMQSFNDCCKLNRSNDYEDDDGPIPLNTNSNKGNDRCTTARCEHFCNDRGGSSVECSCRPGYDLGPDGESCIDIDECYNFPCNQETETCVNTNGGYFCESKHDYSIPQPAFLIQRLKKKPYYFSGGKSQRVSVISPLANALINQERFYENDIQTHLCSKGYQKLSAKNGCIDVDECLLLLSDCLESQRCLNTPGSFKCIRTLSCGTGYALDSDTEKCMDVDECTLGTHDCGALYQCRNTQGSYRCDPKKCAETEIMNPTTGECTSIDCPPGYLPKDGRCEDVDECSTTPNRCSIYEECINSPGSYRCQEKGSFCSFGYKIDKDTGFCNDIDECAIPSLNNCGPMMCINLPGSYKCRCSAGYEFNETIMKCEDVNECKKFAGHMCSLHATCENTIGSFKCFCKPGFTLAADGRNCDDVDECSNGVARCQQKCVNTPGSYQCICDRGYQLSADELTCEDIDECSNWAKSGSQLCMGNCINTPGSFKCTCPAGYDIQPDGITCKDIDECSQGACQGSNNICVNTLGSFKCQPIYCPPNYIPDKNYKNRCVRSPTLCNTVSVEICKQYPAHISWEHIAIPKHVNISSQRTSVTLFSMKGPSNPNAAMQFELRVVKAKTEAPNVLPAIRSNFLIQKGDAPNSAQIALRDSLDGPQEVHLELVLRLSTNGEFTKCFPMDHFCLGNFTKEILYQFAAIPSLKQIYKPIEVSKIRVQMNTPFSVEYYLDPKNQEHFIIEQKDNLGIVKIRKPIKGPANEIVRLHINTKSRTDSLLAHNVAIIRVDVSRYPF</sequence>
<proteinExistence type="predicted"/>
<evidence type="ECO:0000313" key="1">
    <source>
        <dbReference type="Proteomes" id="UP000887579"/>
    </source>
</evidence>